<reference evidence="1" key="1">
    <citation type="journal article" date="2023" name="Insect Mol. Biol.">
        <title>Genome sequencing provides insights into the evolution of gene families encoding plant cell wall-degrading enzymes in longhorned beetles.</title>
        <authorList>
            <person name="Shin N.R."/>
            <person name="Okamura Y."/>
            <person name="Kirsch R."/>
            <person name="Pauchet Y."/>
        </authorList>
    </citation>
    <scope>NUCLEOTIDE SEQUENCE</scope>
    <source>
        <strain evidence="1">AMC_N1</strain>
    </source>
</reference>
<name>A0AAV8XXX4_9CUCU</name>
<dbReference type="Gene3D" id="1.20.5.340">
    <property type="match status" value="1"/>
</dbReference>
<proteinExistence type="predicted"/>
<comment type="caution">
    <text evidence="1">The sequence shown here is derived from an EMBL/GenBank/DDBJ whole genome shotgun (WGS) entry which is preliminary data.</text>
</comment>
<dbReference type="EMBL" id="JAPWTK010000286">
    <property type="protein sequence ID" value="KAJ8943529.1"/>
    <property type="molecule type" value="Genomic_DNA"/>
</dbReference>
<gene>
    <name evidence="1" type="ORF">NQ318_023039</name>
</gene>
<protein>
    <submittedName>
        <fullName evidence="1">Uncharacterized protein</fullName>
    </submittedName>
</protein>
<evidence type="ECO:0000313" key="1">
    <source>
        <dbReference type="EMBL" id="KAJ8943529.1"/>
    </source>
</evidence>
<accession>A0AAV8XXX4</accession>
<dbReference type="Proteomes" id="UP001162162">
    <property type="component" value="Unassembled WGS sequence"/>
</dbReference>
<evidence type="ECO:0000313" key="2">
    <source>
        <dbReference type="Proteomes" id="UP001162162"/>
    </source>
</evidence>
<keyword evidence="2" id="KW-1185">Reference proteome</keyword>
<dbReference type="AlphaFoldDB" id="A0AAV8XXX4"/>
<organism evidence="1 2">
    <name type="scientific">Aromia moschata</name>
    <dbReference type="NCBI Taxonomy" id="1265417"/>
    <lineage>
        <taxon>Eukaryota</taxon>
        <taxon>Metazoa</taxon>
        <taxon>Ecdysozoa</taxon>
        <taxon>Arthropoda</taxon>
        <taxon>Hexapoda</taxon>
        <taxon>Insecta</taxon>
        <taxon>Pterygota</taxon>
        <taxon>Neoptera</taxon>
        <taxon>Endopterygota</taxon>
        <taxon>Coleoptera</taxon>
        <taxon>Polyphaga</taxon>
        <taxon>Cucujiformia</taxon>
        <taxon>Chrysomeloidea</taxon>
        <taxon>Cerambycidae</taxon>
        <taxon>Cerambycinae</taxon>
        <taxon>Callichromatini</taxon>
        <taxon>Aromia</taxon>
    </lineage>
</organism>
<sequence>MPLPKRVIEPVYVTRGTLPEDYPLPSELEGVTNGTLANTVRQLSSLSRRPFWRACSRCPATL</sequence>